<name>A0A238YR03_9BACT</name>
<keyword evidence="3" id="KW-1185">Reference proteome</keyword>
<dbReference type="Proteomes" id="UP000198405">
    <property type="component" value="Unassembled WGS sequence"/>
</dbReference>
<dbReference type="RefSeq" id="WP_089322838.1">
    <property type="nucleotide sequence ID" value="NZ_FZOB01000004.1"/>
</dbReference>
<accession>A0A238YR03</accession>
<evidence type="ECO:0000313" key="3">
    <source>
        <dbReference type="Proteomes" id="UP000198405"/>
    </source>
</evidence>
<gene>
    <name evidence="2" type="ORF">SAMN06265340_10487</name>
</gene>
<dbReference type="Pfam" id="PF02579">
    <property type="entry name" value="Nitro_FeMo-Co"/>
    <property type="match status" value="1"/>
</dbReference>
<dbReference type="EMBL" id="FZOB01000004">
    <property type="protein sequence ID" value="SNR73033.1"/>
    <property type="molecule type" value="Genomic_DNA"/>
</dbReference>
<dbReference type="SUPFAM" id="SSF53146">
    <property type="entry name" value="Nitrogenase accessory factor-like"/>
    <property type="match status" value="1"/>
</dbReference>
<dbReference type="AlphaFoldDB" id="A0A238YR03"/>
<organism evidence="2 3">
    <name type="scientific">Desulfurobacterium atlanticum</name>
    <dbReference type="NCBI Taxonomy" id="240169"/>
    <lineage>
        <taxon>Bacteria</taxon>
        <taxon>Pseudomonadati</taxon>
        <taxon>Aquificota</taxon>
        <taxon>Aquificia</taxon>
        <taxon>Desulfurobacteriales</taxon>
        <taxon>Desulfurobacteriaceae</taxon>
        <taxon>Desulfurobacterium</taxon>
    </lineage>
</organism>
<evidence type="ECO:0000259" key="1">
    <source>
        <dbReference type="Pfam" id="PF02579"/>
    </source>
</evidence>
<reference evidence="3" key="1">
    <citation type="submission" date="2017-06" db="EMBL/GenBank/DDBJ databases">
        <authorList>
            <person name="Varghese N."/>
            <person name="Submissions S."/>
        </authorList>
    </citation>
    <scope>NUCLEOTIDE SEQUENCE [LARGE SCALE GENOMIC DNA]</scope>
    <source>
        <strain evidence="3">DSM 15668</strain>
    </source>
</reference>
<evidence type="ECO:0000313" key="2">
    <source>
        <dbReference type="EMBL" id="SNR73033.1"/>
    </source>
</evidence>
<dbReference type="InterPro" id="IPR003731">
    <property type="entry name" value="Di-Nase_FeMo-co_biosynth"/>
</dbReference>
<dbReference type="PANTHER" id="PTHR33937">
    <property type="entry name" value="IRON-MOLYBDENUM PROTEIN-RELATED-RELATED"/>
    <property type="match status" value="1"/>
</dbReference>
<dbReference type="PANTHER" id="PTHR33937:SF2">
    <property type="entry name" value="DINITROGENASE IRON-MOLYBDENUM COFACTOR BIOSYNTHESIS DOMAIN-CONTAINING PROTEIN"/>
    <property type="match status" value="1"/>
</dbReference>
<protein>
    <submittedName>
        <fullName evidence="2">Predicted Fe-Mo cluster-binding protein, NifX family</fullName>
    </submittedName>
</protein>
<sequence length="128" mass="14392">MKVAVPSKWETLKSQFFDKFGLAPCYLIFDTQEKRKVTVIFYSPCEVEKVKGRERIEHLAKEGVNAVLVDHVATAGFNYMKSLGITPYEVKGVQTVGEALEKFMNGELKEAEPHDCGTSECISVWGEK</sequence>
<dbReference type="OrthoDB" id="9807451at2"/>
<dbReference type="InterPro" id="IPR036105">
    <property type="entry name" value="DiNase_FeMo-co_biosyn_sf"/>
</dbReference>
<dbReference type="InterPro" id="IPR051840">
    <property type="entry name" value="NifX/NifY_domain"/>
</dbReference>
<dbReference type="Gene3D" id="3.30.420.130">
    <property type="entry name" value="Dinitrogenase iron-molybdenum cofactor biosynthesis domain"/>
    <property type="match status" value="1"/>
</dbReference>
<feature type="domain" description="Dinitrogenase iron-molybdenum cofactor biosynthesis" evidence="1">
    <location>
        <begin position="14"/>
        <end position="104"/>
    </location>
</feature>
<proteinExistence type="predicted"/>